<feature type="transmembrane region" description="Helical" evidence="1">
    <location>
        <begin position="291"/>
        <end position="320"/>
    </location>
</feature>
<dbReference type="AlphaFoldDB" id="A0A251X1H3"/>
<name>A0A251X1H3_9RHOB</name>
<dbReference type="EMBL" id="MSPP01000001">
    <property type="protein sequence ID" value="OUD10547.1"/>
    <property type="molecule type" value="Genomic_DNA"/>
</dbReference>
<dbReference type="RefSeq" id="WP_086450196.1">
    <property type="nucleotide sequence ID" value="NZ_MSPP01000001.1"/>
</dbReference>
<reference evidence="2 3" key="1">
    <citation type="submission" date="2016-12" db="EMBL/GenBank/DDBJ databases">
        <title>The draft genome sequence of HSLHS2.</title>
        <authorList>
            <person name="Hu D."/>
            <person name="Wang L."/>
            <person name="Shao Z."/>
        </authorList>
    </citation>
    <scope>NUCLEOTIDE SEQUENCE [LARGE SCALE GENOMIC DNA]</scope>
    <source>
        <strain evidence="2">MCCC 1A06712</strain>
    </source>
</reference>
<dbReference type="Gene3D" id="1.20.1250.20">
    <property type="entry name" value="MFS general substrate transporter like domains"/>
    <property type="match status" value="2"/>
</dbReference>
<keyword evidence="3" id="KW-1185">Reference proteome</keyword>
<evidence type="ECO:0000313" key="3">
    <source>
        <dbReference type="Proteomes" id="UP000194664"/>
    </source>
</evidence>
<gene>
    <name evidence="2" type="ORF">BVC71_03375</name>
</gene>
<feature type="transmembrane region" description="Helical" evidence="1">
    <location>
        <begin position="267"/>
        <end position="285"/>
    </location>
</feature>
<dbReference type="SUPFAM" id="SSF103473">
    <property type="entry name" value="MFS general substrate transporter"/>
    <property type="match status" value="2"/>
</dbReference>
<keyword evidence="1" id="KW-0472">Membrane</keyword>
<feature type="transmembrane region" description="Helical" evidence="1">
    <location>
        <begin position="31"/>
        <end position="52"/>
    </location>
</feature>
<feature type="transmembrane region" description="Helical" evidence="1">
    <location>
        <begin position="7"/>
        <end position="25"/>
    </location>
</feature>
<sequence>MTQPSFWRVGVFALALAAAGIPIYIHLPRYAAADLGVPLTTLGALLMAIRLFDLVQDPLLGRMIDRYPQWRVAFGWAAMILLGGGFAMVFSVPAPIPVTAWLLLSLMVVFTGYSLGTILMYGQSRAIGDKRQLRLSIFRETGLLVGVIVAAAAPSVLGDYRAFGWGIAAIAIIAAICAAPLWRQPAPPDTPITLQALRHSGAVWLIALALVNSLPVAISSTLFLFYVEDRLALPELAGPYLILFFIASGIAIPIWSRLAAQFGAKRILLTAQCLSIPAFVGAFYLNTGDATGFAIICTASGFVIGADLVLLPTLFTALLARNNIAGGAAFGLWSFATKASLACAALIVLPALGWAGFVAGQANDETALTTLAAAYALLPCVLKMGAIALVLLMPRDLLRL</sequence>
<dbReference type="OrthoDB" id="181905at2"/>
<feature type="transmembrane region" description="Helical" evidence="1">
    <location>
        <begin position="237"/>
        <end position="255"/>
    </location>
</feature>
<comment type="caution">
    <text evidence="2">The sequence shown here is derived from an EMBL/GenBank/DDBJ whole genome shotgun (WGS) entry which is preliminary data.</text>
</comment>
<dbReference type="Proteomes" id="UP000194664">
    <property type="component" value="Unassembled WGS sequence"/>
</dbReference>
<accession>A0A251X1H3</accession>
<feature type="transmembrane region" description="Helical" evidence="1">
    <location>
        <begin position="163"/>
        <end position="182"/>
    </location>
</feature>
<keyword evidence="1" id="KW-1133">Transmembrane helix</keyword>
<proteinExistence type="predicted"/>
<feature type="transmembrane region" description="Helical" evidence="1">
    <location>
        <begin position="341"/>
        <end position="360"/>
    </location>
</feature>
<dbReference type="Pfam" id="PF13347">
    <property type="entry name" value="MFS_2"/>
    <property type="match status" value="1"/>
</dbReference>
<organism evidence="2 3">
    <name type="scientific">Marivivens niveibacter</name>
    <dbReference type="NCBI Taxonomy" id="1930667"/>
    <lineage>
        <taxon>Bacteria</taxon>
        <taxon>Pseudomonadati</taxon>
        <taxon>Pseudomonadota</taxon>
        <taxon>Alphaproteobacteria</taxon>
        <taxon>Rhodobacterales</taxon>
        <taxon>Paracoccaceae</taxon>
        <taxon>Marivivens group</taxon>
        <taxon>Marivivens</taxon>
    </lineage>
</organism>
<evidence type="ECO:0000313" key="2">
    <source>
        <dbReference type="EMBL" id="OUD10547.1"/>
    </source>
</evidence>
<feature type="transmembrane region" description="Helical" evidence="1">
    <location>
        <begin position="73"/>
        <end position="92"/>
    </location>
</feature>
<feature type="transmembrane region" description="Helical" evidence="1">
    <location>
        <begin position="98"/>
        <end position="121"/>
    </location>
</feature>
<feature type="transmembrane region" description="Helical" evidence="1">
    <location>
        <begin position="141"/>
        <end position="157"/>
    </location>
</feature>
<feature type="transmembrane region" description="Helical" evidence="1">
    <location>
        <begin position="203"/>
        <end position="225"/>
    </location>
</feature>
<feature type="transmembrane region" description="Helical" evidence="1">
    <location>
        <begin position="372"/>
        <end position="392"/>
    </location>
</feature>
<protein>
    <submittedName>
        <fullName evidence="2">Sodium:galactoside symporter</fullName>
    </submittedName>
</protein>
<keyword evidence="1" id="KW-0812">Transmembrane</keyword>
<dbReference type="InterPro" id="IPR036259">
    <property type="entry name" value="MFS_trans_sf"/>
</dbReference>
<evidence type="ECO:0000256" key="1">
    <source>
        <dbReference type="SAM" id="Phobius"/>
    </source>
</evidence>